<keyword evidence="1" id="KW-0677">Repeat</keyword>
<dbReference type="Proteomes" id="UP000013827">
    <property type="component" value="Unassembled WGS sequence"/>
</dbReference>
<reference evidence="3" key="1">
    <citation type="journal article" date="2013" name="Nature">
        <title>Pan genome of the phytoplankton Emiliania underpins its global distribution.</title>
        <authorList>
            <person name="Read B.A."/>
            <person name="Kegel J."/>
            <person name="Klute M.J."/>
            <person name="Kuo A."/>
            <person name="Lefebvre S.C."/>
            <person name="Maumus F."/>
            <person name="Mayer C."/>
            <person name="Miller J."/>
            <person name="Monier A."/>
            <person name="Salamov A."/>
            <person name="Young J."/>
            <person name="Aguilar M."/>
            <person name="Claverie J.M."/>
            <person name="Frickenhaus S."/>
            <person name="Gonzalez K."/>
            <person name="Herman E.K."/>
            <person name="Lin Y.C."/>
            <person name="Napier J."/>
            <person name="Ogata H."/>
            <person name="Sarno A.F."/>
            <person name="Shmutz J."/>
            <person name="Schroeder D."/>
            <person name="de Vargas C."/>
            <person name="Verret F."/>
            <person name="von Dassow P."/>
            <person name="Valentin K."/>
            <person name="Van de Peer Y."/>
            <person name="Wheeler G."/>
            <person name="Dacks J.B."/>
            <person name="Delwiche C.F."/>
            <person name="Dyhrman S.T."/>
            <person name="Glockner G."/>
            <person name="John U."/>
            <person name="Richards T."/>
            <person name="Worden A.Z."/>
            <person name="Zhang X."/>
            <person name="Grigoriev I.V."/>
            <person name="Allen A.E."/>
            <person name="Bidle K."/>
            <person name="Borodovsky M."/>
            <person name="Bowler C."/>
            <person name="Brownlee C."/>
            <person name="Cock J.M."/>
            <person name="Elias M."/>
            <person name="Gladyshev V.N."/>
            <person name="Groth M."/>
            <person name="Guda C."/>
            <person name="Hadaegh A."/>
            <person name="Iglesias-Rodriguez M.D."/>
            <person name="Jenkins J."/>
            <person name="Jones B.M."/>
            <person name="Lawson T."/>
            <person name="Leese F."/>
            <person name="Lindquist E."/>
            <person name="Lobanov A."/>
            <person name="Lomsadze A."/>
            <person name="Malik S.B."/>
            <person name="Marsh M.E."/>
            <person name="Mackinder L."/>
            <person name="Mock T."/>
            <person name="Mueller-Roeber B."/>
            <person name="Pagarete A."/>
            <person name="Parker M."/>
            <person name="Probert I."/>
            <person name="Quesneville H."/>
            <person name="Raines C."/>
            <person name="Rensing S.A."/>
            <person name="Riano-Pachon D.M."/>
            <person name="Richier S."/>
            <person name="Rokitta S."/>
            <person name="Shiraiwa Y."/>
            <person name="Soanes D.M."/>
            <person name="van der Giezen M."/>
            <person name="Wahlund T.M."/>
            <person name="Williams B."/>
            <person name="Wilson W."/>
            <person name="Wolfe G."/>
            <person name="Wurch L.L."/>
        </authorList>
    </citation>
    <scope>NUCLEOTIDE SEQUENCE</scope>
</reference>
<accession>A0A0D3I9K1</accession>
<protein>
    <recommendedName>
        <fullName evidence="4">Armadillo repeat-containing protein 6</fullName>
    </recommendedName>
</protein>
<dbReference type="SUPFAM" id="SSF48371">
    <property type="entry name" value="ARM repeat"/>
    <property type="match status" value="1"/>
</dbReference>
<evidence type="ECO:0008006" key="4">
    <source>
        <dbReference type="Google" id="ProtNLM"/>
    </source>
</evidence>
<reference evidence="2" key="2">
    <citation type="submission" date="2024-10" db="UniProtKB">
        <authorList>
            <consortium name="EnsemblProtists"/>
        </authorList>
    </citation>
    <scope>IDENTIFICATION</scope>
</reference>
<dbReference type="HOGENOM" id="CLU_039447_1_0_1"/>
<proteinExistence type="predicted"/>
<dbReference type="KEGG" id="ehx:EMIHUDRAFT_453221"/>
<dbReference type="InterPro" id="IPR011989">
    <property type="entry name" value="ARM-like"/>
</dbReference>
<dbReference type="EnsemblProtists" id="EOD07936">
    <property type="protein sequence ID" value="EOD07936"/>
    <property type="gene ID" value="EMIHUDRAFT_453221"/>
</dbReference>
<organism evidence="2 3">
    <name type="scientific">Emiliania huxleyi (strain CCMP1516)</name>
    <dbReference type="NCBI Taxonomy" id="280463"/>
    <lineage>
        <taxon>Eukaryota</taxon>
        <taxon>Haptista</taxon>
        <taxon>Haptophyta</taxon>
        <taxon>Prymnesiophyceae</taxon>
        <taxon>Isochrysidales</taxon>
        <taxon>Noelaerhabdaceae</taxon>
        <taxon>Emiliania</taxon>
    </lineage>
</organism>
<sequence>MGGLRPGFVAGGAKDEKVNSTLYARISQETFDEAVKENIEDLDMAPDEALEDAVEQFTSQGINLSNIVRRVPGASAEDDPAAVRLARALAACVEGLEDEESEELLYGGGREVQRGPAEATTLAGATSAVDSLVSGSLALVHAEPGAGTAALVEVLEALTVLLMDAENRERLGVRGCAALVLVSRVHAENGPPLRACFQALRAAMLVHEQHRQTLVKSGGVLKLAVEAGHEHAKAAVELGLLPLLLEAARSPLGASAGPLSELLATLSRLTVTDTICQQLAKMDALKLAISELANHVTDAQAGLVSGSSSLLVLCSQARVTGAQVAKQACFFLANISGNDKCKESIREGSGHIAIAMLLHAHVGSMQTDGVSALGNMALRKPENCAAIAECGGIPAIACLAIRNLVGRNPELVEPILDAGAEAPIREVMNAHADDYMHNLAKAALRDLRCSVQLGVLFTGEVGEAHCLAQGEAGGENHWDKFLETPGAQAAARAELEALGVEMGGGL</sequence>
<dbReference type="InterPro" id="IPR016024">
    <property type="entry name" value="ARM-type_fold"/>
</dbReference>
<dbReference type="AlphaFoldDB" id="A0A0D3I9K1"/>
<evidence type="ECO:0000313" key="2">
    <source>
        <dbReference type="EnsemblProtists" id="EOD07936"/>
    </source>
</evidence>
<name>A0A0D3I9K1_EMIH1</name>
<keyword evidence="3" id="KW-1185">Reference proteome</keyword>
<dbReference type="RefSeq" id="XP_005760365.1">
    <property type="nucleotide sequence ID" value="XM_005760308.1"/>
</dbReference>
<dbReference type="PaxDb" id="2903-EOD07936"/>
<dbReference type="PANTHER" id="PTHR22895:SF0">
    <property type="entry name" value="ARMADILLO REPEAT-CONTAINING PROTEIN 6"/>
    <property type="match status" value="1"/>
</dbReference>
<dbReference type="GeneID" id="17254173"/>
<evidence type="ECO:0000256" key="1">
    <source>
        <dbReference type="ARBA" id="ARBA00022737"/>
    </source>
</evidence>
<dbReference type="Gene3D" id="1.25.10.10">
    <property type="entry name" value="Leucine-rich Repeat Variant"/>
    <property type="match status" value="1"/>
</dbReference>
<evidence type="ECO:0000313" key="3">
    <source>
        <dbReference type="Proteomes" id="UP000013827"/>
    </source>
</evidence>
<dbReference type="PANTHER" id="PTHR22895">
    <property type="entry name" value="ARMADILLO REPEAT-CONTAINING PROTEIN 6"/>
    <property type="match status" value="1"/>
</dbReference>
<dbReference type="eggNOG" id="KOG4199">
    <property type="taxonomic scope" value="Eukaryota"/>
</dbReference>